<dbReference type="EMBL" id="CVRI01000066">
    <property type="protein sequence ID" value="CRL05925.1"/>
    <property type="molecule type" value="Genomic_DNA"/>
</dbReference>
<proteinExistence type="predicted"/>
<organism evidence="2 3">
    <name type="scientific">Clunio marinus</name>
    <dbReference type="NCBI Taxonomy" id="568069"/>
    <lineage>
        <taxon>Eukaryota</taxon>
        <taxon>Metazoa</taxon>
        <taxon>Ecdysozoa</taxon>
        <taxon>Arthropoda</taxon>
        <taxon>Hexapoda</taxon>
        <taxon>Insecta</taxon>
        <taxon>Pterygota</taxon>
        <taxon>Neoptera</taxon>
        <taxon>Endopterygota</taxon>
        <taxon>Diptera</taxon>
        <taxon>Nematocera</taxon>
        <taxon>Chironomoidea</taxon>
        <taxon>Chironomidae</taxon>
        <taxon>Clunio</taxon>
    </lineage>
</organism>
<evidence type="ECO:0000313" key="2">
    <source>
        <dbReference type="EMBL" id="CRL05925.1"/>
    </source>
</evidence>
<dbReference type="OrthoDB" id="7790055at2759"/>
<keyword evidence="3" id="KW-1185">Reference proteome</keyword>
<sequence>MKMLVALILIQIVSRVICIPSYVIESYSKVRLQQPTMGLSVESHMPMDIILNPVLADEPPAQVDKMEGIFAKNEEMKNIKTMNIDEETIMKSINTQNLPQNSNDDIKDKNTFDESYGIVLGHEKPVGFTLASNSTSTDANSTQN</sequence>
<feature type="signal peptide" evidence="1">
    <location>
        <begin position="1"/>
        <end position="18"/>
    </location>
</feature>
<evidence type="ECO:0000256" key="1">
    <source>
        <dbReference type="SAM" id="SignalP"/>
    </source>
</evidence>
<feature type="chain" id="PRO_5012588464" evidence="1">
    <location>
        <begin position="19"/>
        <end position="144"/>
    </location>
</feature>
<gene>
    <name evidence="2" type="ORF">CLUMA_CG018926</name>
</gene>
<evidence type="ECO:0000313" key="3">
    <source>
        <dbReference type="Proteomes" id="UP000183832"/>
    </source>
</evidence>
<name>A0A1J1J0E5_9DIPT</name>
<protein>
    <submittedName>
        <fullName evidence="2">CLUMA_CG018926, isoform A</fullName>
    </submittedName>
</protein>
<keyword evidence="1" id="KW-0732">Signal</keyword>
<dbReference type="Proteomes" id="UP000183832">
    <property type="component" value="Unassembled WGS sequence"/>
</dbReference>
<accession>A0A1J1J0E5</accession>
<dbReference type="AlphaFoldDB" id="A0A1J1J0E5"/>
<reference evidence="2 3" key="1">
    <citation type="submission" date="2015-04" db="EMBL/GenBank/DDBJ databases">
        <authorList>
            <person name="Syromyatnikov M.Y."/>
            <person name="Popov V.N."/>
        </authorList>
    </citation>
    <scope>NUCLEOTIDE SEQUENCE [LARGE SCALE GENOMIC DNA]</scope>
</reference>